<dbReference type="Proteomes" id="UP000499080">
    <property type="component" value="Unassembled WGS sequence"/>
</dbReference>
<dbReference type="Pfam" id="PF00063">
    <property type="entry name" value="Myosin_head"/>
    <property type="match status" value="1"/>
</dbReference>
<comment type="similarity">
    <text evidence="1 7">Belongs to the TRAFAC class myosin-kinesin ATPase superfamily. Myosin family.</text>
</comment>
<evidence type="ECO:0000256" key="7">
    <source>
        <dbReference type="PROSITE-ProRule" id="PRU00782"/>
    </source>
</evidence>
<evidence type="ECO:0000313" key="10">
    <source>
        <dbReference type="Proteomes" id="UP000499080"/>
    </source>
</evidence>
<feature type="non-terminal residue" evidence="9">
    <location>
        <position position="1"/>
    </location>
</feature>
<dbReference type="AlphaFoldDB" id="A0A4Y2RCP3"/>
<dbReference type="GO" id="GO:0016459">
    <property type="term" value="C:myosin complex"/>
    <property type="evidence" value="ECO:0007669"/>
    <property type="project" value="UniProtKB-KW"/>
</dbReference>
<dbReference type="PROSITE" id="PS51456">
    <property type="entry name" value="MYOSIN_MOTOR"/>
    <property type="match status" value="1"/>
</dbReference>
<evidence type="ECO:0000313" key="9">
    <source>
        <dbReference type="EMBL" id="GBN73544.1"/>
    </source>
</evidence>
<evidence type="ECO:0000259" key="8">
    <source>
        <dbReference type="PROSITE" id="PS51456"/>
    </source>
</evidence>
<keyword evidence="4 7" id="KW-0518">Myosin</keyword>
<dbReference type="GO" id="GO:0005524">
    <property type="term" value="F:ATP binding"/>
    <property type="evidence" value="ECO:0007669"/>
    <property type="project" value="UniProtKB-KW"/>
</dbReference>
<evidence type="ECO:0000256" key="4">
    <source>
        <dbReference type="ARBA" id="ARBA00023123"/>
    </source>
</evidence>
<comment type="caution">
    <text evidence="9">The sequence shown here is derived from an EMBL/GenBank/DDBJ whole genome shotgun (WGS) entry which is preliminary data.</text>
</comment>
<dbReference type="FunFam" id="1.10.10.820:FF:000001">
    <property type="entry name" value="Myosin heavy chain"/>
    <property type="match status" value="1"/>
</dbReference>
<reference evidence="9 10" key="1">
    <citation type="journal article" date="2019" name="Sci. Rep.">
        <title>Orb-weaving spider Araneus ventricosus genome elucidates the spidroin gene catalogue.</title>
        <authorList>
            <person name="Kono N."/>
            <person name="Nakamura H."/>
            <person name="Ohtoshi R."/>
            <person name="Moran D.A.P."/>
            <person name="Shinohara A."/>
            <person name="Yoshida Y."/>
            <person name="Fujiwara M."/>
            <person name="Mori M."/>
            <person name="Tomita M."/>
            <person name="Arakawa K."/>
        </authorList>
    </citation>
    <scope>NUCLEOTIDE SEQUENCE [LARGE SCALE GENOMIC DNA]</scope>
</reference>
<dbReference type="GO" id="GO:0000146">
    <property type="term" value="F:microfilament motor activity"/>
    <property type="evidence" value="ECO:0007669"/>
    <property type="project" value="TreeGrafter"/>
</dbReference>
<dbReference type="EMBL" id="BGPR01144113">
    <property type="protein sequence ID" value="GBN73544.1"/>
    <property type="molecule type" value="Genomic_DNA"/>
</dbReference>
<dbReference type="PANTHER" id="PTHR13140">
    <property type="entry name" value="MYOSIN"/>
    <property type="match status" value="1"/>
</dbReference>
<dbReference type="GO" id="GO:0007015">
    <property type="term" value="P:actin filament organization"/>
    <property type="evidence" value="ECO:0007669"/>
    <property type="project" value="TreeGrafter"/>
</dbReference>
<dbReference type="GO" id="GO:0005737">
    <property type="term" value="C:cytoplasm"/>
    <property type="evidence" value="ECO:0007669"/>
    <property type="project" value="TreeGrafter"/>
</dbReference>
<proteinExistence type="inferred from homology"/>
<evidence type="ECO:0000256" key="2">
    <source>
        <dbReference type="ARBA" id="ARBA00022741"/>
    </source>
</evidence>
<dbReference type="SUPFAM" id="SSF52540">
    <property type="entry name" value="P-loop containing nucleoside triphosphate hydrolases"/>
    <property type="match status" value="1"/>
</dbReference>
<dbReference type="InterPro" id="IPR036961">
    <property type="entry name" value="Kinesin_motor_dom_sf"/>
</dbReference>
<dbReference type="GO" id="GO:0051015">
    <property type="term" value="F:actin filament binding"/>
    <property type="evidence" value="ECO:0007669"/>
    <property type="project" value="TreeGrafter"/>
</dbReference>
<keyword evidence="5" id="KW-0505">Motor protein</keyword>
<feature type="non-terminal residue" evidence="9">
    <location>
        <position position="111"/>
    </location>
</feature>
<keyword evidence="6 7" id="KW-0009">Actin-binding</keyword>
<dbReference type="PANTHER" id="PTHR13140:SF729">
    <property type="entry name" value="UNCONVENTIONAL MYOSIN-IE"/>
    <property type="match status" value="1"/>
</dbReference>
<evidence type="ECO:0000256" key="6">
    <source>
        <dbReference type="ARBA" id="ARBA00023203"/>
    </source>
</evidence>
<evidence type="ECO:0000256" key="3">
    <source>
        <dbReference type="ARBA" id="ARBA00022840"/>
    </source>
</evidence>
<feature type="domain" description="Myosin motor" evidence="8">
    <location>
        <begin position="1"/>
        <end position="111"/>
    </location>
</feature>
<evidence type="ECO:0000256" key="1">
    <source>
        <dbReference type="ARBA" id="ARBA00008314"/>
    </source>
</evidence>
<sequence length="111" mass="12595">GKYIEIQFSRGGEPEGGKVSNFLLEKSRVVNQNANERNFHIFYQLCSGVTQDMQQNLGIMSPDYYWYLNQSGTFKVDGTNDAHDFQETLKAMTIMGMSEEEQMNVLQVVAG</sequence>
<dbReference type="OrthoDB" id="6108017at2759"/>
<dbReference type="GO" id="GO:0005902">
    <property type="term" value="C:microvillus"/>
    <property type="evidence" value="ECO:0007669"/>
    <property type="project" value="TreeGrafter"/>
</dbReference>
<dbReference type="GO" id="GO:0048731">
    <property type="term" value="P:system development"/>
    <property type="evidence" value="ECO:0007669"/>
    <property type="project" value="UniProtKB-ARBA"/>
</dbReference>
<accession>A0A4Y2RCP3</accession>
<keyword evidence="2" id="KW-0547">Nucleotide-binding</keyword>
<dbReference type="InterPro" id="IPR027417">
    <property type="entry name" value="P-loop_NTPase"/>
</dbReference>
<dbReference type="Gene3D" id="3.40.850.10">
    <property type="entry name" value="Kinesin motor domain"/>
    <property type="match status" value="1"/>
</dbReference>
<comment type="caution">
    <text evidence="7">Lacks conserved residue(s) required for the propagation of feature annotation.</text>
</comment>
<name>A0A4Y2RCP3_ARAVE</name>
<keyword evidence="10" id="KW-1185">Reference proteome</keyword>
<organism evidence="9 10">
    <name type="scientific">Araneus ventricosus</name>
    <name type="common">Orbweaver spider</name>
    <name type="synonym">Epeira ventricosa</name>
    <dbReference type="NCBI Taxonomy" id="182803"/>
    <lineage>
        <taxon>Eukaryota</taxon>
        <taxon>Metazoa</taxon>
        <taxon>Ecdysozoa</taxon>
        <taxon>Arthropoda</taxon>
        <taxon>Chelicerata</taxon>
        <taxon>Arachnida</taxon>
        <taxon>Araneae</taxon>
        <taxon>Araneomorphae</taxon>
        <taxon>Entelegynae</taxon>
        <taxon>Araneoidea</taxon>
        <taxon>Araneidae</taxon>
        <taxon>Araneus</taxon>
    </lineage>
</organism>
<dbReference type="GO" id="GO:0005886">
    <property type="term" value="C:plasma membrane"/>
    <property type="evidence" value="ECO:0007669"/>
    <property type="project" value="TreeGrafter"/>
</dbReference>
<evidence type="ECO:0000256" key="5">
    <source>
        <dbReference type="ARBA" id="ARBA00023175"/>
    </source>
</evidence>
<dbReference type="GO" id="GO:0048513">
    <property type="term" value="P:animal organ development"/>
    <property type="evidence" value="ECO:0007669"/>
    <property type="project" value="UniProtKB-ARBA"/>
</dbReference>
<dbReference type="GO" id="GO:0009888">
    <property type="term" value="P:tissue development"/>
    <property type="evidence" value="ECO:0007669"/>
    <property type="project" value="UniProtKB-ARBA"/>
</dbReference>
<protein>
    <submittedName>
        <fullName evidence="9">Unconventional myosin-If</fullName>
    </submittedName>
</protein>
<keyword evidence="3" id="KW-0067">ATP-binding</keyword>
<dbReference type="InterPro" id="IPR001609">
    <property type="entry name" value="Myosin_head_motor_dom-like"/>
</dbReference>
<gene>
    <name evidence="9" type="primary">Myo1f_0</name>
    <name evidence="9" type="ORF">AVEN_183126_1</name>
</gene>
<dbReference type="GO" id="GO:0006897">
    <property type="term" value="P:endocytosis"/>
    <property type="evidence" value="ECO:0007669"/>
    <property type="project" value="TreeGrafter"/>
</dbReference>